<evidence type="ECO:0000256" key="3">
    <source>
        <dbReference type="ARBA" id="ARBA00022691"/>
    </source>
</evidence>
<dbReference type="Gene3D" id="3.40.50.150">
    <property type="entry name" value="Vaccinia Virus protein VP39"/>
    <property type="match status" value="1"/>
</dbReference>
<dbReference type="GO" id="GO:0000179">
    <property type="term" value="F:rRNA (adenine-N6,N6-)-dimethyltransferase activity"/>
    <property type="evidence" value="ECO:0007669"/>
    <property type="project" value="TreeGrafter"/>
</dbReference>
<keyword evidence="2 5" id="KW-0808">Transferase</keyword>
<name>A0A5B9R6H0_9BACT</name>
<evidence type="ECO:0000256" key="2">
    <source>
        <dbReference type="ARBA" id="ARBA00022679"/>
    </source>
</evidence>
<reference evidence="5 6" key="1">
    <citation type="submission" date="2019-08" db="EMBL/GenBank/DDBJ databases">
        <title>Deep-cultivation of Planctomycetes and their phenomic and genomic characterization uncovers novel biology.</title>
        <authorList>
            <person name="Wiegand S."/>
            <person name="Jogler M."/>
            <person name="Boedeker C."/>
            <person name="Pinto D."/>
            <person name="Vollmers J."/>
            <person name="Rivas-Marin E."/>
            <person name="Kohn T."/>
            <person name="Peeters S.H."/>
            <person name="Heuer A."/>
            <person name="Rast P."/>
            <person name="Oberbeckmann S."/>
            <person name="Bunk B."/>
            <person name="Jeske O."/>
            <person name="Meyerdierks A."/>
            <person name="Storesund J.E."/>
            <person name="Kallscheuer N."/>
            <person name="Luecker S."/>
            <person name="Lage O.M."/>
            <person name="Pohl T."/>
            <person name="Merkel B.J."/>
            <person name="Hornburger P."/>
            <person name="Mueller R.-W."/>
            <person name="Bruemmer F."/>
            <person name="Labrenz M."/>
            <person name="Spormann A.M."/>
            <person name="Op den Camp H."/>
            <person name="Overmann J."/>
            <person name="Amann R."/>
            <person name="Jetten M.S.M."/>
            <person name="Mascher T."/>
            <person name="Medema M.H."/>
            <person name="Devos D.P."/>
            <person name="Kaster A.-K."/>
            <person name="Ovreas L."/>
            <person name="Rohde M."/>
            <person name="Galperin M.Y."/>
            <person name="Jogler C."/>
        </authorList>
    </citation>
    <scope>NUCLEOTIDE SEQUENCE [LARGE SCALE GENOMIC DNA]</scope>
    <source>
        <strain evidence="5 6">UC8</strain>
    </source>
</reference>
<protein>
    <submittedName>
        <fullName evidence="5">16S ribosomal RNA methyltransferase KsgA/Dim1 family protein</fullName>
    </submittedName>
</protein>
<dbReference type="SUPFAM" id="SSF53335">
    <property type="entry name" value="S-adenosyl-L-methionine-dependent methyltransferases"/>
    <property type="match status" value="1"/>
</dbReference>
<keyword evidence="1 5" id="KW-0489">Methyltransferase</keyword>
<keyword evidence="4" id="KW-0694">RNA-binding</keyword>
<evidence type="ECO:0000256" key="4">
    <source>
        <dbReference type="ARBA" id="ARBA00022884"/>
    </source>
</evidence>
<keyword evidence="6" id="KW-1185">Reference proteome</keyword>
<accession>A0A5B9R6H0</accession>
<dbReference type="PANTHER" id="PTHR11727">
    <property type="entry name" value="DIMETHYLADENOSINE TRANSFERASE"/>
    <property type="match status" value="1"/>
</dbReference>
<dbReference type="CDD" id="cd02440">
    <property type="entry name" value="AdoMet_MTases"/>
    <property type="match status" value="1"/>
</dbReference>
<keyword evidence="3" id="KW-0949">S-adenosyl-L-methionine</keyword>
<dbReference type="RefSeq" id="WP_238388842.1">
    <property type="nucleotide sequence ID" value="NZ_CP042914.1"/>
</dbReference>
<dbReference type="AlphaFoldDB" id="A0A5B9R6H0"/>
<sequence>MAVSTQNTAAVPRVPNFLSRARSVLSAWISQPQQVATVAPSSSAVTKCIAHRTCIREASLVVELGPGMGGTTQSLLQQMRSDSRLLAIEKTDSFIPSLQAIDDPRLRVQCGDAVDLSEHLATHGLGTPDVVVSGIPFSSVPPAVAQQIATSIHENLRSGGVFIAYQMRSTVRNFAEPAFGSADVDRVWWNLPPLKVFTWTR</sequence>
<evidence type="ECO:0000313" key="5">
    <source>
        <dbReference type="EMBL" id="QEG41883.1"/>
    </source>
</evidence>
<dbReference type="InterPro" id="IPR029063">
    <property type="entry name" value="SAM-dependent_MTases_sf"/>
</dbReference>
<dbReference type="GO" id="GO:0003723">
    <property type="term" value="F:RNA binding"/>
    <property type="evidence" value="ECO:0007669"/>
    <property type="project" value="UniProtKB-KW"/>
</dbReference>
<organism evidence="5 6">
    <name type="scientific">Roseimaritima ulvae</name>
    <dbReference type="NCBI Taxonomy" id="980254"/>
    <lineage>
        <taxon>Bacteria</taxon>
        <taxon>Pseudomonadati</taxon>
        <taxon>Planctomycetota</taxon>
        <taxon>Planctomycetia</taxon>
        <taxon>Pirellulales</taxon>
        <taxon>Pirellulaceae</taxon>
        <taxon>Roseimaritima</taxon>
    </lineage>
</organism>
<gene>
    <name evidence="5" type="ORF">UC8_39110</name>
</gene>
<proteinExistence type="predicted"/>
<evidence type="ECO:0000313" key="6">
    <source>
        <dbReference type="Proteomes" id="UP000325286"/>
    </source>
</evidence>
<dbReference type="InterPro" id="IPR001737">
    <property type="entry name" value="KsgA/Erm"/>
</dbReference>
<dbReference type="Proteomes" id="UP000325286">
    <property type="component" value="Chromosome"/>
</dbReference>
<evidence type="ECO:0000256" key="1">
    <source>
        <dbReference type="ARBA" id="ARBA00022603"/>
    </source>
</evidence>
<dbReference type="PANTHER" id="PTHR11727:SF14">
    <property type="entry name" value="BLL8166 PROTEIN"/>
    <property type="match status" value="1"/>
</dbReference>
<dbReference type="KEGG" id="rul:UC8_39110"/>
<dbReference type="EMBL" id="CP042914">
    <property type="protein sequence ID" value="QEG41883.1"/>
    <property type="molecule type" value="Genomic_DNA"/>
</dbReference>